<proteinExistence type="predicted"/>
<reference evidence="2 3" key="1">
    <citation type="submission" date="2018-08" db="EMBL/GenBank/DDBJ databases">
        <title>Aphanomyces genome sequencing and annotation.</title>
        <authorList>
            <person name="Minardi D."/>
            <person name="Oidtmann B."/>
            <person name="Van Der Giezen M."/>
            <person name="Studholme D.J."/>
        </authorList>
    </citation>
    <scope>NUCLEOTIDE SEQUENCE [LARGE SCALE GENOMIC DNA]</scope>
    <source>
        <strain evidence="2 3">NJM0002</strain>
    </source>
</reference>
<protein>
    <submittedName>
        <fullName evidence="2">Uncharacterized protein</fullName>
    </submittedName>
</protein>
<evidence type="ECO:0000313" key="2">
    <source>
        <dbReference type="EMBL" id="RHY24661.1"/>
    </source>
</evidence>
<feature type="region of interest" description="Disordered" evidence="1">
    <location>
        <begin position="34"/>
        <end position="53"/>
    </location>
</feature>
<name>A0A3R6WGA7_9STRA</name>
<dbReference type="Proteomes" id="UP000285060">
    <property type="component" value="Unassembled WGS sequence"/>
</dbReference>
<dbReference type="VEuPathDB" id="FungiDB:H310_00629"/>
<evidence type="ECO:0000313" key="3">
    <source>
        <dbReference type="Proteomes" id="UP000285060"/>
    </source>
</evidence>
<sequence length="457" mass="50297">MDSAFMHDEKTVFDFNDLVLGSMGDAAGLENVLSEESLDDGSSSSTTSGGLGKKRKYVNRQKLELEYLRDTVDALQKQMDFLGNMQANQLQSGSEWKDLAAEQQMQTQLAFMENARLRAALQEELAFAETLAGIVRKKPRVLDLPSTASNALRDFKLVADVEARHTAIHAIADREYNKVLHSILQSESADRSSPAAQTVKSTTVKYLDDGVVPGIVIESFNRLMFPQVPHHILGYALWSFLNGDIGDVTHAASGSSFERLASVGDDVVYMKSRWRIGNHHSDSADKDLYAESRLLIKRFMEDTRHIVVWRNIIEDALVPLDATALTFHGSGWAMVEQHTDGTIVTFFTEISTPLTHVTVSPTHVNASNVLGASTPTDALTTAEDALVDEDTSFQVGRFTDSILSAYRNAYRRFEHASMQAWSQMQKADPSASLASAFLAGGGRGGDLREKAALKPEH</sequence>
<organism evidence="2 3">
    <name type="scientific">Aphanomyces invadans</name>
    <dbReference type="NCBI Taxonomy" id="157072"/>
    <lineage>
        <taxon>Eukaryota</taxon>
        <taxon>Sar</taxon>
        <taxon>Stramenopiles</taxon>
        <taxon>Oomycota</taxon>
        <taxon>Saprolegniomycetes</taxon>
        <taxon>Saprolegniales</taxon>
        <taxon>Verrucalvaceae</taxon>
        <taxon>Aphanomyces</taxon>
    </lineage>
</organism>
<comment type="caution">
    <text evidence="2">The sequence shown here is derived from an EMBL/GenBank/DDBJ whole genome shotgun (WGS) entry which is preliminary data.</text>
</comment>
<keyword evidence="3" id="KW-1185">Reference proteome</keyword>
<evidence type="ECO:0000256" key="1">
    <source>
        <dbReference type="SAM" id="MobiDB-lite"/>
    </source>
</evidence>
<dbReference type="AlphaFoldDB" id="A0A3R6WGA7"/>
<accession>A0A3R6WGA7</accession>
<dbReference type="EMBL" id="QUSY01001526">
    <property type="protein sequence ID" value="RHY24661.1"/>
    <property type="molecule type" value="Genomic_DNA"/>
</dbReference>
<gene>
    <name evidence="2" type="ORF">DYB32_008744</name>
</gene>